<organism evidence="2 3">
    <name type="scientific">Pseudooceanicola nitratireducens</name>
    <dbReference type="NCBI Taxonomy" id="517719"/>
    <lineage>
        <taxon>Bacteria</taxon>
        <taxon>Pseudomonadati</taxon>
        <taxon>Pseudomonadota</taxon>
        <taxon>Alphaproteobacteria</taxon>
        <taxon>Rhodobacterales</taxon>
        <taxon>Paracoccaceae</taxon>
        <taxon>Pseudooceanicola</taxon>
    </lineage>
</organism>
<dbReference type="InterPro" id="IPR036691">
    <property type="entry name" value="Endo/exonu/phosph_ase_sf"/>
</dbReference>
<gene>
    <name evidence="2" type="ORF">SAMN05421762_3243</name>
</gene>
<dbReference type="SUPFAM" id="SSF56219">
    <property type="entry name" value="DNase I-like"/>
    <property type="match status" value="1"/>
</dbReference>
<dbReference type="GO" id="GO:0004519">
    <property type="term" value="F:endonuclease activity"/>
    <property type="evidence" value="ECO:0007669"/>
    <property type="project" value="UniProtKB-KW"/>
</dbReference>
<evidence type="ECO:0000313" key="2">
    <source>
        <dbReference type="EMBL" id="SFD02895.1"/>
    </source>
</evidence>
<sequence>MAKGPGLLLRDIRRGTDRITGALGILSDLKADVLVLGGFDHDLNGVSLSAFADAIRAAEGPDYRHLFSAPPNSGVDTGLDLDGDGRLRGARDAQGFGYFAGQGGMAVLSRYPLTLSADHSALLWRDLPDSQVIDHQGRTGAQATGAGVQRLSTTVHWELQVDPPGRTPLRLMIFHATPPVFDGPEDRNGRRNADEIRLWLLRLSGGLGPAPPDPLVVVGTANADPEAGQGDRPTIRALLSHPLLHDPPALRGLPTAEWPAPGPGRMRVDYILPSADLPVAGGGRGPLRPEVSRHWPIFLDLSLPERPLRPGRGDP</sequence>
<name>A0A1I1NZI5_9RHOB</name>
<accession>A0A1I1NZI5</accession>
<protein>
    <submittedName>
        <fullName evidence="2">Endonuclease/Exonuclease/phosphatase family protein</fullName>
    </submittedName>
</protein>
<keyword evidence="2" id="KW-0269">Exonuclease</keyword>
<dbReference type="EMBL" id="FOLX01000001">
    <property type="protein sequence ID" value="SFD02895.1"/>
    <property type="molecule type" value="Genomic_DNA"/>
</dbReference>
<dbReference type="STRING" id="517719.SAMN05421762_3243"/>
<dbReference type="Gene3D" id="3.60.10.10">
    <property type="entry name" value="Endonuclease/exonuclease/phosphatase"/>
    <property type="match status" value="1"/>
</dbReference>
<dbReference type="InterPro" id="IPR005135">
    <property type="entry name" value="Endo/exonuclease/phosphatase"/>
</dbReference>
<dbReference type="Proteomes" id="UP000231644">
    <property type="component" value="Unassembled WGS sequence"/>
</dbReference>
<proteinExistence type="predicted"/>
<dbReference type="AlphaFoldDB" id="A0A1I1NZI5"/>
<evidence type="ECO:0000313" key="3">
    <source>
        <dbReference type="Proteomes" id="UP000231644"/>
    </source>
</evidence>
<dbReference type="GO" id="GO:0004527">
    <property type="term" value="F:exonuclease activity"/>
    <property type="evidence" value="ECO:0007669"/>
    <property type="project" value="UniProtKB-KW"/>
</dbReference>
<keyword evidence="2" id="KW-0378">Hydrolase</keyword>
<keyword evidence="2" id="KW-0540">Nuclease</keyword>
<evidence type="ECO:0000259" key="1">
    <source>
        <dbReference type="Pfam" id="PF03372"/>
    </source>
</evidence>
<keyword evidence="3" id="KW-1185">Reference proteome</keyword>
<dbReference type="Pfam" id="PF03372">
    <property type="entry name" value="Exo_endo_phos"/>
    <property type="match status" value="1"/>
</dbReference>
<keyword evidence="2" id="KW-0255">Endonuclease</keyword>
<reference evidence="2 3" key="1">
    <citation type="submission" date="2016-10" db="EMBL/GenBank/DDBJ databases">
        <authorList>
            <person name="de Groot N.N."/>
        </authorList>
    </citation>
    <scope>NUCLEOTIDE SEQUENCE [LARGE SCALE GENOMIC DNA]</scope>
    <source>
        <strain evidence="2 3">DSM 29619</strain>
    </source>
</reference>
<feature type="domain" description="Endonuclease/exonuclease/phosphatase" evidence="1">
    <location>
        <begin position="15"/>
        <end position="294"/>
    </location>
</feature>